<evidence type="ECO:0000256" key="4">
    <source>
        <dbReference type="ARBA" id="ARBA00025212"/>
    </source>
</evidence>
<evidence type="ECO:0000256" key="1">
    <source>
        <dbReference type="ARBA" id="ARBA00009836"/>
    </source>
</evidence>
<dbReference type="SUPFAM" id="SSF56399">
    <property type="entry name" value="ADP-ribosylation"/>
    <property type="match status" value="1"/>
</dbReference>
<dbReference type="InterPro" id="IPR042081">
    <property type="entry name" value="RNA_2'-PTrans_C"/>
</dbReference>
<dbReference type="PANTHER" id="PTHR12684">
    <property type="entry name" value="PUTATIVE PHOSPHOTRANSFERASE"/>
    <property type="match status" value="1"/>
</dbReference>
<keyword evidence="3 5" id="KW-0520">NAD</keyword>
<dbReference type="PANTHER" id="PTHR12684:SF2">
    <property type="entry name" value="TRNA 2'-PHOSPHOTRANSFERASE 1"/>
    <property type="match status" value="1"/>
</dbReference>
<reference evidence="6 7" key="1">
    <citation type="submission" date="2020-02" db="EMBL/GenBank/DDBJ databases">
        <title>Genome sequence of the type strain CGMCC 1.15528 of Mesorhizobium zhangyense.</title>
        <authorList>
            <person name="Gao J."/>
            <person name="Sun J."/>
        </authorList>
    </citation>
    <scope>NUCLEOTIDE SEQUENCE [LARGE SCALE GENOMIC DNA]</scope>
    <source>
        <strain evidence="6 7">CGMCC 1.15528</strain>
    </source>
</reference>
<dbReference type="EMBL" id="JAAKZG010000001">
    <property type="protein sequence ID" value="NGN39654.1"/>
    <property type="molecule type" value="Genomic_DNA"/>
</dbReference>
<dbReference type="EC" id="2.7.1.-" evidence="5"/>
<dbReference type="Proteomes" id="UP000481252">
    <property type="component" value="Unassembled WGS sequence"/>
</dbReference>
<evidence type="ECO:0000313" key="7">
    <source>
        <dbReference type="Proteomes" id="UP000481252"/>
    </source>
</evidence>
<evidence type="ECO:0000256" key="5">
    <source>
        <dbReference type="HAMAP-Rule" id="MF_00299"/>
    </source>
</evidence>
<dbReference type="Gene3D" id="1.10.10.970">
    <property type="entry name" value="RNA 2'-phosphotransferase, Tpt1/KptA family, N-terminal domain"/>
    <property type="match status" value="1"/>
</dbReference>
<evidence type="ECO:0000256" key="2">
    <source>
        <dbReference type="ARBA" id="ARBA00022679"/>
    </source>
</evidence>
<dbReference type="InterPro" id="IPR022928">
    <property type="entry name" value="RNA_2'-PTrans_KptA"/>
</dbReference>
<proteinExistence type="inferred from homology"/>
<keyword evidence="2 5" id="KW-0808">Transferase</keyword>
<dbReference type="InterPro" id="IPR042080">
    <property type="entry name" value="RNA_2'-PTrans_N"/>
</dbReference>
<comment type="caution">
    <text evidence="6">The sequence shown here is derived from an EMBL/GenBank/DDBJ whole genome shotgun (WGS) entry which is preliminary data.</text>
</comment>
<sequence length="183" mass="20574">MSRDVQISKFMSLVLRHSPEEAGLTLDENGWVDFDDLYRAIDVRFGVAKAEVERIVAENPKKRFTLINNRIRAAQGHSVGIDLQLTPSAPPAMLYHGTKTEFLASILKEGLQSQSRQHVHLSNDIETARIVARRRKGADAILAVDSSAMSNDGIVFFLSENDVWLTDHVAPRYLKHLTERDLP</sequence>
<evidence type="ECO:0000256" key="3">
    <source>
        <dbReference type="ARBA" id="ARBA00023027"/>
    </source>
</evidence>
<name>A0A7C9R4A8_9HYPH</name>
<dbReference type="AlphaFoldDB" id="A0A7C9R4A8"/>
<accession>A0A7C9R4A8</accession>
<gene>
    <name evidence="5" type="primary">kptA</name>
    <name evidence="6" type="ORF">G6N74_01110</name>
</gene>
<dbReference type="GO" id="GO:0006388">
    <property type="term" value="P:tRNA splicing, via endonucleolytic cleavage and ligation"/>
    <property type="evidence" value="ECO:0007669"/>
    <property type="project" value="UniProtKB-UniRule"/>
</dbReference>
<dbReference type="GO" id="GO:0003950">
    <property type="term" value="F:NAD+ poly-ADP-ribosyltransferase activity"/>
    <property type="evidence" value="ECO:0007669"/>
    <property type="project" value="InterPro"/>
</dbReference>
<keyword evidence="7" id="KW-1185">Reference proteome</keyword>
<evidence type="ECO:0000313" key="6">
    <source>
        <dbReference type="EMBL" id="NGN39654.1"/>
    </source>
</evidence>
<dbReference type="Pfam" id="PF01885">
    <property type="entry name" value="PTS_2-RNA"/>
    <property type="match status" value="1"/>
</dbReference>
<dbReference type="RefSeq" id="WP_165113380.1">
    <property type="nucleotide sequence ID" value="NZ_JAAKZG010000001.1"/>
</dbReference>
<dbReference type="GO" id="GO:0000215">
    <property type="term" value="F:tRNA 2'-phosphotransferase activity"/>
    <property type="evidence" value="ECO:0007669"/>
    <property type="project" value="TreeGrafter"/>
</dbReference>
<dbReference type="HAMAP" id="MF_00299">
    <property type="entry name" value="KptA"/>
    <property type="match status" value="1"/>
</dbReference>
<protein>
    <recommendedName>
        <fullName evidence="5">Probable RNA 2'-phosphotransferase</fullName>
        <ecNumber evidence="5">2.7.1.-</ecNumber>
    </recommendedName>
</protein>
<comment type="similarity">
    <text evidence="1 5">Belongs to the KptA/TPT1 family.</text>
</comment>
<dbReference type="InterPro" id="IPR002745">
    <property type="entry name" value="Ptrans_KptA/Tpt1"/>
</dbReference>
<comment type="function">
    <text evidence="4 5">Removes the 2'-phosphate from RNA via an intermediate in which the phosphate is ADP-ribosylated by NAD followed by a presumed transesterification to release the RNA and generate ADP-ribose 1''-2''-cyclic phosphate (APPR&gt;P). May function as an ADP-ribosylase.</text>
</comment>
<organism evidence="6 7">
    <name type="scientific">Mesorhizobium zhangyense</name>
    <dbReference type="NCBI Taxonomy" id="1776730"/>
    <lineage>
        <taxon>Bacteria</taxon>
        <taxon>Pseudomonadati</taxon>
        <taxon>Pseudomonadota</taxon>
        <taxon>Alphaproteobacteria</taxon>
        <taxon>Hyphomicrobiales</taxon>
        <taxon>Phyllobacteriaceae</taxon>
        <taxon>Mesorhizobium</taxon>
    </lineage>
</organism>
<dbReference type="Gene3D" id="3.20.170.30">
    <property type="match status" value="1"/>
</dbReference>